<organism evidence="5 6">
    <name type="scientific">Nesidiocoris tenuis</name>
    <dbReference type="NCBI Taxonomy" id="355587"/>
    <lineage>
        <taxon>Eukaryota</taxon>
        <taxon>Metazoa</taxon>
        <taxon>Ecdysozoa</taxon>
        <taxon>Arthropoda</taxon>
        <taxon>Hexapoda</taxon>
        <taxon>Insecta</taxon>
        <taxon>Pterygota</taxon>
        <taxon>Neoptera</taxon>
        <taxon>Paraneoptera</taxon>
        <taxon>Hemiptera</taxon>
        <taxon>Heteroptera</taxon>
        <taxon>Panheteroptera</taxon>
        <taxon>Cimicomorpha</taxon>
        <taxon>Miridae</taxon>
        <taxon>Dicyphina</taxon>
        <taxon>Nesidiocoris</taxon>
    </lineage>
</organism>
<comment type="similarity">
    <text evidence="2">Belongs to the carotenoid oxygenase family.</text>
</comment>
<keyword evidence="3" id="KW-0479">Metal-binding</keyword>
<evidence type="ECO:0000313" key="5">
    <source>
        <dbReference type="EMBL" id="CAB0000662.1"/>
    </source>
</evidence>
<proteinExistence type="inferred from homology"/>
<keyword evidence="6" id="KW-1185">Reference proteome</keyword>
<dbReference type="AlphaFoldDB" id="A0A6H5GCT3"/>
<evidence type="ECO:0000256" key="4">
    <source>
        <dbReference type="ARBA" id="ARBA00023004"/>
    </source>
</evidence>
<dbReference type="Proteomes" id="UP000479000">
    <property type="component" value="Unassembled WGS sequence"/>
</dbReference>
<name>A0A6H5GCT3_9HEMI</name>
<dbReference type="EMBL" id="CADCXU010009756">
    <property type="protein sequence ID" value="CAB0000662.1"/>
    <property type="molecule type" value="Genomic_DNA"/>
</dbReference>
<dbReference type="GO" id="GO:0046872">
    <property type="term" value="F:metal ion binding"/>
    <property type="evidence" value="ECO:0007669"/>
    <property type="project" value="UniProtKB-KW"/>
</dbReference>
<sequence>GAHENPKYANLFRSRPVRFVLPLRTHRSSSNLVTLGGTEASAYYTSAGNVRVIPEILCNMGCETPRINYPARLGKKYRYFYSISADVDLEHPGTVIDSVKLYNKVLEVRNPNQSKPLNPRKQILPSLN</sequence>
<dbReference type="OrthoDB" id="1069523at2759"/>
<protein>
    <submittedName>
        <fullName evidence="5">Uncharacterized protein</fullName>
    </submittedName>
</protein>
<accession>A0A6H5GCT3</accession>
<dbReference type="Pfam" id="PF03055">
    <property type="entry name" value="RPE65"/>
    <property type="match status" value="1"/>
</dbReference>
<evidence type="ECO:0000256" key="1">
    <source>
        <dbReference type="ARBA" id="ARBA00001954"/>
    </source>
</evidence>
<evidence type="ECO:0000256" key="2">
    <source>
        <dbReference type="ARBA" id="ARBA00006787"/>
    </source>
</evidence>
<reference evidence="5 6" key="1">
    <citation type="submission" date="2020-02" db="EMBL/GenBank/DDBJ databases">
        <authorList>
            <person name="Ferguson B K."/>
        </authorList>
    </citation>
    <scope>NUCLEOTIDE SEQUENCE [LARGE SCALE GENOMIC DNA]</scope>
</reference>
<gene>
    <name evidence="5" type="ORF">NTEN_LOCUS6449</name>
</gene>
<keyword evidence="4" id="KW-0408">Iron</keyword>
<evidence type="ECO:0000313" key="6">
    <source>
        <dbReference type="Proteomes" id="UP000479000"/>
    </source>
</evidence>
<comment type="cofactor">
    <cofactor evidence="1">
        <name>Fe(2+)</name>
        <dbReference type="ChEBI" id="CHEBI:29033"/>
    </cofactor>
</comment>
<evidence type="ECO:0000256" key="3">
    <source>
        <dbReference type="ARBA" id="ARBA00022723"/>
    </source>
</evidence>
<dbReference type="InterPro" id="IPR004294">
    <property type="entry name" value="Carotenoid_Oase"/>
</dbReference>
<feature type="non-terminal residue" evidence="5">
    <location>
        <position position="1"/>
    </location>
</feature>
<dbReference type="GO" id="GO:0016702">
    <property type="term" value="F:oxidoreductase activity, acting on single donors with incorporation of molecular oxygen, incorporation of two atoms of oxygen"/>
    <property type="evidence" value="ECO:0007669"/>
    <property type="project" value="InterPro"/>
</dbReference>